<dbReference type="AlphaFoldDB" id="A0A6G7VI92"/>
<dbReference type="GO" id="GO:0016020">
    <property type="term" value="C:membrane"/>
    <property type="evidence" value="ECO:0007669"/>
    <property type="project" value="InterPro"/>
</dbReference>
<evidence type="ECO:0000313" key="4">
    <source>
        <dbReference type="Proteomes" id="UP000500791"/>
    </source>
</evidence>
<feature type="region of interest" description="Disordered" evidence="1">
    <location>
        <begin position="119"/>
        <end position="161"/>
    </location>
</feature>
<keyword evidence="4" id="KW-1185">Reference proteome</keyword>
<dbReference type="PANTHER" id="PTHR35335:SF1">
    <property type="entry name" value="UPF0716 PROTEIN FXSA"/>
    <property type="match status" value="1"/>
</dbReference>
<name>A0A6G7VI92_9RHOB</name>
<dbReference type="Proteomes" id="UP000500791">
    <property type="component" value="Chromosome"/>
</dbReference>
<dbReference type="Pfam" id="PF04186">
    <property type="entry name" value="FxsA"/>
    <property type="match status" value="1"/>
</dbReference>
<feature type="compositionally biased region" description="Acidic residues" evidence="1">
    <location>
        <begin position="136"/>
        <end position="146"/>
    </location>
</feature>
<accession>A0A6G7VI92</accession>
<proteinExistence type="predicted"/>
<keyword evidence="2" id="KW-0472">Membrane</keyword>
<dbReference type="EMBL" id="CP049811">
    <property type="protein sequence ID" value="QIK39813.1"/>
    <property type="molecule type" value="Genomic_DNA"/>
</dbReference>
<feature type="transmembrane region" description="Helical" evidence="2">
    <location>
        <begin position="70"/>
        <end position="89"/>
    </location>
</feature>
<gene>
    <name evidence="3" type="ORF">G8E03_02940</name>
</gene>
<evidence type="ECO:0000313" key="3">
    <source>
        <dbReference type="EMBL" id="QIK39813.1"/>
    </source>
</evidence>
<dbReference type="PANTHER" id="PTHR35335">
    <property type="entry name" value="UPF0716 PROTEIN FXSA"/>
    <property type="match status" value="1"/>
</dbReference>
<feature type="transmembrane region" description="Helical" evidence="2">
    <location>
        <begin position="28"/>
        <end position="45"/>
    </location>
</feature>
<reference evidence="3 4" key="1">
    <citation type="submission" date="2020-03" db="EMBL/GenBank/DDBJ databases">
        <title>Complete genome sequence of Monaibacterium sp. ALG8 with diverse plasmids.</title>
        <authorList>
            <person name="Sun C."/>
        </authorList>
    </citation>
    <scope>NUCLEOTIDE SEQUENCE [LARGE SCALE GENOMIC DNA]</scope>
    <source>
        <strain evidence="3 4">ALG8</strain>
    </source>
</reference>
<dbReference type="InterPro" id="IPR007313">
    <property type="entry name" value="FxsA"/>
</dbReference>
<dbReference type="KEGG" id="mon:G8E03_02940"/>
<sequence length="161" mass="17088">MWIFLALIAVPLIEIALFIQVGGLIGLVPTLLTVLVTAFVGTWLLRQQGGDALRRLQTILRSGGDPRGPLAHGALILVAGIVLLTPGFFTDAVGLALLIPFVRDAVIRELAKRVTVTATRGGGDAGRGPRTRDDVIEGEFEVDLPPDDATRGTSGWTQRGD</sequence>
<feature type="compositionally biased region" description="Polar residues" evidence="1">
    <location>
        <begin position="151"/>
        <end position="161"/>
    </location>
</feature>
<evidence type="ECO:0000256" key="1">
    <source>
        <dbReference type="SAM" id="MobiDB-lite"/>
    </source>
</evidence>
<keyword evidence="2" id="KW-0812">Transmembrane</keyword>
<evidence type="ECO:0000256" key="2">
    <source>
        <dbReference type="SAM" id="Phobius"/>
    </source>
</evidence>
<organism evidence="3 4">
    <name type="scientific">Pontivivens nitratireducens</name>
    <dbReference type="NCBI Taxonomy" id="2758038"/>
    <lineage>
        <taxon>Bacteria</taxon>
        <taxon>Pseudomonadati</taxon>
        <taxon>Pseudomonadota</taxon>
        <taxon>Alphaproteobacteria</taxon>
        <taxon>Rhodobacterales</taxon>
        <taxon>Paracoccaceae</taxon>
        <taxon>Pontivivens</taxon>
    </lineage>
</organism>
<keyword evidence="2" id="KW-1133">Transmembrane helix</keyword>
<dbReference type="NCBIfam" id="NF008528">
    <property type="entry name" value="PRK11463.1-2"/>
    <property type="match status" value="1"/>
</dbReference>
<dbReference type="RefSeq" id="WP_166188514.1">
    <property type="nucleotide sequence ID" value="NZ_CP049811.1"/>
</dbReference>
<protein>
    <submittedName>
        <fullName evidence="3">FxsA family protein</fullName>
    </submittedName>
</protein>